<dbReference type="Proteomes" id="UP001501196">
    <property type="component" value="Unassembled WGS sequence"/>
</dbReference>
<proteinExistence type="predicted"/>
<feature type="region of interest" description="Disordered" evidence="1">
    <location>
        <begin position="1"/>
        <end position="25"/>
    </location>
</feature>
<sequence length="102" mass="10909">MRRRGARDGSDRGDAMAERPIKVDEATDRTVTELAFFLRTTKKAVVATAVAVAEYASQAARSRGAAPGRDARQPRRGVRGGATRRGASASKAAPRRRRAVSS</sequence>
<feature type="region of interest" description="Disordered" evidence="1">
    <location>
        <begin position="56"/>
        <end position="102"/>
    </location>
</feature>
<reference evidence="2 3" key="1">
    <citation type="journal article" date="2019" name="Int. J. Syst. Evol. Microbiol.">
        <title>The Global Catalogue of Microorganisms (GCM) 10K type strain sequencing project: providing services to taxonomists for standard genome sequencing and annotation.</title>
        <authorList>
            <consortium name="The Broad Institute Genomics Platform"/>
            <consortium name="The Broad Institute Genome Sequencing Center for Infectious Disease"/>
            <person name="Wu L."/>
            <person name="Ma J."/>
        </authorList>
    </citation>
    <scope>NUCLEOTIDE SEQUENCE [LARGE SCALE GENOMIC DNA]</scope>
    <source>
        <strain evidence="2 3">JCM 15672</strain>
    </source>
</reference>
<accession>A0ABN2UGR7</accession>
<dbReference type="EMBL" id="BAAAPW010000002">
    <property type="protein sequence ID" value="GAA2035450.1"/>
    <property type="molecule type" value="Genomic_DNA"/>
</dbReference>
<name>A0ABN2UGR7_9MICO</name>
<feature type="compositionally biased region" description="Basic residues" evidence="1">
    <location>
        <begin position="93"/>
        <end position="102"/>
    </location>
</feature>
<evidence type="ECO:0000313" key="3">
    <source>
        <dbReference type="Proteomes" id="UP001501196"/>
    </source>
</evidence>
<organism evidence="2 3">
    <name type="scientific">Agromyces tropicus</name>
    <dbReference type="NCBI Taxonomy" id="555371"/>
    <lineage>
        <taxon>Bacteria</taxon>
        <taxon>Bacillati</taxon>
        <taxon>Actinomycetota</taxon>
        <taxon>Actinomycetes</taxon>
        <taxon>Micrococcales</taxon>
        <taxon>Microbacteriaceae</taxon>
        <taxon>Agromyces</taxon>
    </lineage>
</organism>
<evidence type="ECO:0000313" key="2">
    <source>
        <dbReference type="EMBL" id="GAA2035450.1"/>
    </source>
</evidence>
<protein>
    <submittedName>
        <fullName evidence="2">Uncharacterized protein</fullName>
    </submittedName>
</protein>
<comment type="caution">
    <text evidence="2">The sequence shown here is derived from an EMBL/GenBank/DDBJ whole genome shotgun (WGS) entry which is preliminary data.</text>
</comment>
<keyword evidence="3" id="KW-1185">Reference proteome</keyword>
<evidence type="ECO:0000256" key="1">
    <source>
        <dbReference type="SAM" id="MobiDB-lite"/>
    </source>
</evidence>
<gene>
    <name evidence="2" type="ORF">GCM10009819_19910</name>
</gene>